<gene>
    <name evidence="2" type="ORF">IMSHALPRED_009756</name>
</gene>
<dbReference type="PANTHER" id="PTHR45865:SF1">
    <property type="entry name" value="E3 UBIQUITIN-PROTEIN LIGASE SHPRH"/>
    <property type="match status" value="1"/>
</dbReference>
<dbReference type="Gene3D" id="3.40.50.300">
    <property type="entry name" value="P-loop containing nucleotide triphosphate hydrolases"/>
    <property type="match status" value="1"/>
</dbReference>
<dbReference type="AlphaFoldDB" id="A0A8H3G1K2"/>
<dbReference type="PANTHER" id="PTHR45865">
    <property type="entry name" value="E3 UBIQUITIN-PROTEIN LIGASE SHPRH FAMILY MEMBER"/>
    <property type="match status" value="1"/>
</dbReference>
<dbReference type="Proteomes" id="UP000664534">
    <property type="component" value="Unassembled WGS sequence"/>
</dbReference>
<proteinExistence type="predicted"/>
<comment type="caution">
    <text evidence="2">The sequence shown here is derived from an EMBL/GenBank/DDBJ whole genome shotgun (WGS) entry which is preliminary data.</text>
</comment>
<evidence type="ECO:0000313" key="2">
    <source>
        <dbReference type="EMBL" id="CAF9934546.1"/>
    </source>
</evidence>
<dbReference type="CDD" id="cd18793">
    <property type="entry name" value="SF2_C_SNF"/>
    <property type="match status" value="1"/>
</dbReference>
<dbReference type="EMBL" id="CAJPDT010000077">
    <property type="protein sequence ID" value="CAF9934546.1"/>
    <property type="molecule type" value="Genomic_DNA"/>
</dbReference>
<keyword evidence="3" id="KW-1185">Reference proteome</keyword>
<reference evidence="2" key="1">
    <citation type="submission" date="2021-03" db="EMBL/GenBank/DDBJ databases">
        <authorList>
            <person name="Tagirdzhanova G."/>
        </authorList>
    </citation>
    <scope>NUCLEOTIDE SEQUENCE</scope>
</reference>
<evidence type="ECO:0000313" key="3">
    <source>
        <dbReference type="Proteomes" id="UP000664534"/>
    </source>
</evidence>
<organism evidence="2 3">
    <name type="scientific">Imshaugia aleurites</name>
    <dbReference type="NCBI Taxonomy" id="172621"/>
    <lineage>
        <taxon>Eukaryota</taxon>
        <taxon>Fungi</taxon>
        <taxon>Dikarya</taxon>
        <taxon>Ascomycota</taxon>
        <taxon>Pezizomycotina</taxon>
        <taxon>Lecanoromycetes</taxon>
        <taxon>OSLEUM clade</taxon>
        <taxon>Lecanoromycetidae</taxon>
        <taxon>Lecanorales</taxon>
        <taxon>Lecanorineae</taxon>
        <taxon>Parmeliaceae</taxon>
        <taxon>Imshaugia</taxon>
    </lineage>
</organism>
<name>A0A8H3G1K2_9LECA</name>
<dbReference type="InterPro" id="IPR049730">
    <property type="entry name" value="SNF2/RAD54-like_C"/>
</dbReference>
<dbReference type="SUPFAM" id="SSF52540">
    <property type="entry name" value="P-loop containing nucleoside triphosphate hydrolases"/>
    <property type="match status" value="1"/>
</dbReference>
<dbReference type="InterPro" id="IPR027417">
    <property type="entry name" value="P-loop_NTPase"/>
</dbReference>
<protein>
    <submittedName>
        <fullName evidence="2">Uncharacterized protein</fullName>
    </submittedName>
</protein>
<sequence length="83" mass="9460">MKYELTPSRLNLTPGTHVHLVEPQWNPMVEAQAAARVDRLDQQKDVVIQRYIVEKSIEKIVDKGPAESYTLVGKAHDVFLECD</sequence>
<evidence type="ECO:0000256" key="1">
    <source>
        <dbReference type="ARBA" id="ARBA00022801"/>
    </source>
</evidence>
<dbReference type="GO" id="GO:0016787">
    <property type="term" value="F:hydrolase activity"/>
    <property type="evidence" value="ECO:0007669"/>
    <property type="project" value="UniProtKB-KW"/>
</dbReference>
<keyword evidence="1" id="KW-0378">Hydrolase</keyword>
<dbReference type="InterPro" id="IPR052583">
    <property type="entry name" value="ATP-helicase/E3_Ub-Ligase"/>
</dbReference>
<accession>A0A8H3G1K2</accession>
<dbReference type="OrthoDB" id="448448at2759"/>